<feature type="transmembrane region" description="Helical" evidence="8">
    <location>
        <begin position="144"/>
        <end position="160"/>
    </location>
</feature>
<comment type="subcellular location">
    <subcellularLocation>
        <location evidence="1">Cell membrane</location>
        <topology evidence="1">Multi-pass membrane protein</topology>
    </subcellularLocation>
</comment>
<feature type="domain" description="EamA" evidence="9">
    <location>
        <begin position="169"/>
        <end position="301"/>
    </location>
</feature>
<evidence type="ECO:0000256" key="1">
    <source>
        <dbReference type="ARBA" id="ARBA00004651"/>
    </source>
</evidence>
<dbReference type="GO" id="GO:0005886">
    <property type="term" value="C:plasma membrane"/>
    <property type="evidence" value="ECO:0007669"/>
    <property type="project" value="UniProtKB-SubCell"/>
</dbReference>
<dbReference type="Pfam" id="PF00892">
    <property type="entry name" value="EamA"/>
    <property type="match status" value="2"/>
</dbReference>
<comment type="caution">
    <text evidence="10">The sequence shown here is derived from an EMBL/GenBank/DDBJ whole genome shotgun (WGS) entry which is preliminary data.</text>
</comment>
<dbReference type="Proteomes" id="UP000035720">
    <property type="component" value="Unassembled WGS sequence"/>
</dbReference>
<evidence type="ECO:0000256" key="7">
    <source>
        <dbReference type="ARBA" id="ARBA00023136"/>
    </source>
</evidence>
<evidence type="ECO:0000256" key="5">
    <source>
        <dbReference type="ARBA" id="ARBA00022692"/>
    </source>
</evidence>
<keyword evidence="7 8" id="KW-0472">Membrane</keyword>
<dbReference type="InterPro" id="IPR004626">
    <property type="entry name" value="RarD"/>
</dbReference>
<keyword evidence="4" id="KW-1003">Cell membrane</keyword>
<dbReference type="NCBIfam" id="TIGR00688">
    <property type="entry name" value="rarD"/>
    <property type="match status" value="1"/>
</dbReference>
<dbReference type="AlphaFoldDB" id="A0A077MCB2"/>
<keyword evidence="11" id="KW-1185">Reference proteome</keyword>
<feature type="transmembrane region" description="Helical" evidence="8">
    <location>
        <begin position="229"/>
        <end position="249"/>
    </location>
</feature>
<dbReference type="PANTHER" id="PTHR22911:SF137">
    <property type="entry name" value="SOLUTE CARRIER FAMILY 35 MEMBER G2-RELATED"/>
    <property type="match status" value="1"/>
</dbReference>
<sequence length="323" mass="34754">MTPRIGDATPGAGHPRTAADERRRGTAYGFLAYGVWGIFPLYFHALKPAGAWEILAHRIVWTMVLCWGILAVRRDWAWLRTTLANRRLSLGLTAAALLIAVNWVIYVVAVLSGHTYEAALGYFLNPLVTVALGVVILGERLRRLQWLAVGVGAVAGIYLALAGGGFPWVAISLALSFGMYGLLKKRVGAALDPWHSLFAETAILMPVAVAILIIVGVRGDMTYGVGTAHTVMLTLAGVVTAIPLLLFAAAAQRVPLVTIGLIQFTTPVMQLLVGVWLLQEHVSGRLWLGFGIVWIALVLLTVDSIAAARRNRSEITPLDPAAE</sequence>
<protein>
    <submittedName>
        <fullName evidence="10">Protein rarD</fullName>
    </submittedName>
</protein>
<keyword evidence="5 8" id="KW-0812">Transmembrane</keyword>
<dbReference type="STRING" id="1193518.BN13_90020"/>
<feature type="transmembrane region" description="Helical" evidence="8">
    <location>
        <begin position="256"/>
        <end position="278"/>
    </location>
</feature>
<feature type="transmembrane region" description="Helical" evidence="8">
    <location>
        <begin position="25"/>
        <end position="43"/>
    </location>
</feature>
<reference evidence="10 11" key="1">
    <citation type="journal article" date="2013" name="ISME J.">
        <title>A metabolic model for members of the genus Tetrasphaera involved in enhanced biological phosphorus removal.</title>
        <authorList>
            <person name="Kristiansen R."/>
            <person name="Nguyen H.T.T."/>
            <person name="Saunders A.M."/>
            <person name="Nielsen J.L."/>
            <person name="Wimmer R."/>
            <person name="Le V.Q."/>
            <person name="McIlroy S.J."/>
            <person name="Petrovski S."/>
            <person name="Seviour R.J."/>
            <person name="Calteau A."/>
            <person name="Nielsen K.L."/>
            <person name="Nielsen P.H."/>
        </authorList>
    </citation>
    <scope>NUCLEOTIDE SEQUENCE [LARGE SCALE GENOMIC DNA]</scope>
    <source>
        <strain evidence="10 11">Ben 74</strain>
    </source>
</reference>
<dbReference type="SUPFAM" id="SSF103481">
    <property type="entry name" value="Multidrug resistance efflux transporter EmrE"/>
    <property type="match status" value="2"/>
</dbReference>
<evidence type="ECO:0000256" key="4">
    <source>
        <dbReference type="ARBA" id="ARBA00022475"/>
    </source>
</evidence>
<feature type="domain" description="EamA" evidence="9">
    <location>
        <begin position="25"/>
        <end position="160"/>
    </location>
</feature>
<proteinExistence type="inferred from homology"/>
<feature type="transmembrane region" description="Helical" evidence="8">
    <location>
        <begin position="195"/>
        <end position="217"/>
    </location>
</feature>
<evidence type="ECO:0000256" key="2">
    <source>
        <dbReference type="ARBA" id="ARBA00007362"/>
    </source>
</evidence>
<dbReference type="InterPro" id="IPR000620">
    <property type="entry name" value="EamA_dom"/>
</dbReference>
<evidence type="ECO:0000256" key="6">
    <source>
        <dbReference type="ARBA" id="ARBA00022989"/>
    </source>
</evidence>
<gene>
    <name evidence="10" type="primary">rarD</name>
    <name evidence="10" type="ORF">BN13_90020</name>
</gene>
<accession>A0A077MCB2</accession>
<keyword evidence="3" id="KW-0813">Transport</keyword>
<evidence type="ECO:0000256" key="8">
    <source>
        <dbReference type="SAM" id="Phobius"/>
    </source>
</evidence>
<evidence type="ECO:0000313" key="10">
    <source>
        <dbReference type="EMBL" id="CCI54936.1"/>
    </source>
</evidence>
<comment type="similarity">
    <text evidence="2">Belongs to the EamA transporter family.</text>
</comment>
<dbReference type="EMBL" id="CAJC01000205">
    <property type="protein sequence ID" value="CCI54936.1"/>
    <property type="molecule type" value="Genomic_DNA"/>
</dbReference>
<feature type="transmembrane region" description="Helical" evidence="8">
    <location>
        <begin position="119"/>
        <end position="137"/>
    </location>
</feature>
<feature type="transmembrane region" description="Helical" evidence="8">
    <location>
        <begin position="284"/>
        <end position="302"/>
    </location>
</feature>
<dbReference type="PANTHER" id="PTHR22911">
    <property type="entry name" value="ACYL-MALONYL CONDENSING ENZYME-RELATED"/>
    <property type="match status" value="1"/>
</dbReference>
<name>A0A077MCB2_9MICO</name>
<evidence type="ECO:0000313" key="11">
    <source>
        <dbReference type="Proteomes" id="UP000035720"/>
    </source>
</evidence>
<organism evidence="10 11">
    <name type="scientific">Nostocoides jenkinsii Ben 74</name>
    <dbReference type="NCBI Taxonomy" id="1193518"/>
    <lineage>
        <taxon>Bacteria</taxon>
        <taxon>Bacillati</taxon>
        <taxon>Actinomycetota</taxon>
        <taxon>Actinomycetes</taxon>
        <taxon>Micrococcales</taxon>
        <taxon>Intrasporangiaceae</taxon>
        <taxon>Nostocoides</taxon>
    </lineage>
</organism>
<evidence type="ECO:0000259" key="9">
    <source>
        <dbReference type="Pfam" id="PF00892"/>
    </source>
</evidence>
<dbReference type="InterPro" id="IPR037185">
    <property type="entry name" value="EmrE-like"/>
</dbReference>
<feature type="transmembrane region" description="Helical" evidence="8">
    <location>
        <begin position="92"/>
        <end position="113"/>
    </location>
</feature>
<feature type="transmembrane region" description="Helical" evidence="8">
    <location>
        <begin position="166"/>
        <end position="183"/>
    </location>
</feature>
<keyword evidence="6 8" id="KW-1133">Transmembrane helix</keyword>
<feature type="transmembrane region" description="Helical" evidence="8">
    <location>
        <begin position="55"/>
        <end position="72"/>
    </location>
</feature>
<evidence type="ECO:0000256" key="3">
    <source>
        <dbReference type="ARBA" id="ARBA00022448"/>
    </source>
</evidence>
<dbReference type="RefSeq" id="WP_235433911.1">
    <property type="nucleotide sequence ID" value="NZ_HF571038.1"/>
</dbReference>